<feature type="region of interest" description="Disordered" evidence="1">
    <location>
        <begin position="895"/>
        <end position="926"/>
    </location>
</feature>
<dbReference type="InterPro" id="IPR052588">
    <property type="entry name" value="Kelch_domain_protein"/>
</dbReference>
<accession>A0A151HEH0</accession>
<feature type="compositionally biased region" description="Acidic residues" evidence="1">
    <location>
        <begin position="416"/>
        <end position="425"/>
    </location>
</feature>
<sequence length="926" mass="103841">MAKKKNSKKDGEAPGDAKNRKALAKEQKRLRQEHKANQKRLKEQQKKQRGNKERLHDEEDIEELIKKIDQDRAAVNAVVIQNASQPVPRAHGSFTVLPNQDILMFGGERYDGQRVQVFGDLHRWNFDRNEWRQITSPLMPKSRCSHQAVFYNDHVYIFGGEFSTFYQFFHFKDLWKFCVKTSVWTKLEVANATEVPQARSGHRIALWRNMLLVFGGFHDTTRETRYFNDLHIYFFNDNKWRRVEFPPHAAVPCARSGCLFLAYPQGDFVFMHGGFAKIKDTAKKVQGKTFTDTWILNLKPLIADPRKEVPTWEKIRNVGAAPSPRTGMSGVVYRHSAIVFGGVADDDDGQVKLKSTFFNDLYSFDLERKRWYELTLKAEKERKPKGGRQKRVQSASANQGDNENSEEDRDKTEREDAQDEEDDEWQNSFAYFDEKGRLVRMRLDDATPPPGFAAPPPVSSASSDSGTSFTFSSSSSSAASSSSSSSSAAFASSCASERVRNSTKKKTDPTASGRSVVSNVLPKSSLLDADAKRDDVPVSPSSSSSSSALAAGVRAAEGRAQLLFRGDTPLPRLHGHLVVRGSSLVLYGGIMEVDDKEVTLDDCWTLNLSKRDRWQRVLAGTMDQQEWLGDDNEDGSESSSDSEAGSSVESSESSESSESASSSSESDFESSDEEDGEGVRKAQVRRLASEASRLSPARRDAPSESEDAETDESREDKRELESGDEAPILVHSEVASLQKKKKAQTPLDSAGDAQSTTSTAEPVSPQGNAGGFREARQTETHAETPVNKKAHRAEGKKKKKVEKSFREEVEHLKEQYRLHDIDETPQEGETLRTFFERTKQHWIELVVAEARREGADSTSRQLLRDDKELKRVAFSQASKRYEELLPCLKRLEELQQRQEESEDGETPEHGGKRVGGSAAGGLRRMR</sequence>
<proteinExistence type="predicted"/>
<evidence type="ECO:0000313" key="4">
    <source>
        <dbReference type="Proteomes" id="UP000075225"/>
    </source>
</evidence>
<feature type="compositionally biased region" description="Polar residues" evidence="1">
    <location>
        <begin position="509"/>
        <end position="522"/>
    </location>
</feature>
<evidence type="ECO:0000313" key="3">
    <source>
        <dbReference type="EMBL" id="KYK67708.1"/>
    </source>
</evidence>
<dbReference type="OrthoDB" id="4447at2759"/>
<dbReference type="Pfam" id="PF24681">
    <property type="entry name" value="Kelch_KLHDC2_KLHL20_DRC7"/>
    <property type="match status" value="1"/>
</dbReference>
<feature type="region of interest" description="Disordered" evidence="1">
    <location>
        <begin position="381"/>
        <end position="426"/>
    </location>
</feature>
<evidence type="ECO:0000259" key="2">
    <source>
        <dbReference type="Pfam" id="PF13422"/>
    </source>
</evidence>
<feature type="compositionally biased region" description="Low complexity" evidence="1">
    <location>
        <begin position="637"/>
        <end position="665"/>
    </location>
</feature>
<feature type="region of interest" description="Disordered" evidence="1">
    <location>
        <begin position="443"/>
        <end position="550"/>
    </location>
</feature>
<feature type="compositionally biased region" description="Low complexity" evidence="1">
    <location>
        <begin position="459"/>
        <end position="496"/>
    </location>
</feature>
<feature type="compositionally biased region" description="Acidic residues" evidence="1">
    <location>
        <begin position="666"/>
        <end position="676"/>
    </location>
</feature>
<feature type="domain" description="DUF4110" evidence="2">
    <location>
        <begin position="817"/>
        <end position="912"/>
    </location>
</feature>
<feature type="compositionally biased region" description="Acidic residues" evidence="1">
    <location>
        <begin position="703"/>
        <end position="713"/>
    </location>
</feature>
<dbReference type="Pfam" id="PF13422">
    <property type="entry name" value="DUF4110"/>
    <property type="match status" value="1"/>
</dbReference>
<feature type="compositionally biased region" description="Low complexity" evidence="1">
    <location>
        <begin position="537"/>
        <end position="547"/>
    </location>
</feature>
<dbReference type="PANTHER" id="PTHR46063:SF1">
    <property type="entry name" value="KELCH DOMAIN-CONTAINING PROTEIN 4"/>
    <property type="match status" value="1"/>
</dbReference>
<feature type="compositionally biased region" description="Basic and acidic residues" evidence="1">
    <location>
        <begin position="8"/>
        <end position="58"/>
    </location>
</feature>
<feature type="compositionally biased region" description="Polar residues" evidence="1">
    <location>
        <begin position="752"/>
        <end position="767"/>
    </location>
</feature>
<dbReference type="AlphaFoldDB" id="A0A151HEH0"/>
<protein>
    <submittedName>
        <fullName evidence="3">Kelch repeat-containing protein</fullName>
    </submittedName>
</protein>
<dbReference type="Proteomes" id="UP000075225">
    <property type="component" value="Unassembled WGS sequence"/>
</dbReference>
<feature type="compositionally biased region" description="Basic and acidic residues" evidence="1">
    <location>
        <begin position="773"/>
        <end position="782"/>
    </location>
</feature>
<reference evidence="4" key="1">
    <citation type="submission" date="2016-03" db="EMBL/GenBank/DDBJ databases">
        <authorList>
            <person name="Sibley D."/>
            <person name="Venepally P."/>
            <person name="Karamycheva S."/>
            <person name="Hadjithomas M."/>
            <person name="Khan A."/>
            <person name="Brunk B."/>
            <person name="Roos D."/>
            <person name="Caler E."/>
            <person name="Lorenzi H."/>
        </authorList>
    </citation>
    <scope>NUCLEOTIDE SEQUENCE [LARGE SCALE GENOMIC DNA]</scope>
    <source>
        <strain evidence="4">TgCatPRC2</strain>
    </source>
</reference>
<feature type="compositionally biased region" description="Basic and acidic residues" evidence="1">
    <location>
        <begin position="497"/>
        <end position="508"/>
    </location>
</feature>
<dbReference type="EMBL" id="AHZP02001319">
    <property type="protein sequence ID" value="KYK67708.1"/>
    <property type="molecule type" value="Genomic_DNA"/>
</dbReference>
<gene>
    <name evidence="3" type="ORF">TGPRC2_229290</name>
</gene>
<feature type="compositionally biased region" description="Pro residues" evidence="1">
    <location>
        <begin position="447"/>
        <end position="458"/>
    </location>
</feature>
<dbReference type="SUPFAM" id="SSF117281">
    <property type="entry name" value="Kelch motif"/>
    <property type="match status" value="2"/>
</dbReference>
<organism evidence="3 4">
    <name type="scientific">Toxoplasma gondii TgCatPRC2</name>
    <dbReference type="NCBI Taxonomy" id="1130821"/>
    <lineage>
        <taxon>Eukaryota</taxon>
        <taxon>Sar</taxon>
        <taxon>Alveolata</taxon>
        <taxon>Apicomplexa</taxon>
        <taxon>Conoidasida</taxon>
        <taxon>Coccidia</taxon>
        <taxon>Eucoccidiorida</taxon>
        <taxon>Eimeriorina</taxon>
        <taxon>Sarcocystidae</taxon>
        <taxon>Toxoplasma</taxon>
    </lineage>
</organism>
<dbReference type="VEuPathDB" id="ToxoDB:TGPRC2_229290"/>
<dbReference type="InterPro" id="IPR015915">
    <property type="entry name" value="Kelch-typ_b-propeller"/>
</dbReference>
<comment type="caution">
    <text evidence="3">The sequence shown here is derived from an EMBL/GenBank/DDBJ whole genome shotgun (WGS) entry which is preliminary data.</text>
</comment>
<feature type="compositionally biased region" description="Polar residues" evidence="1">
    <location>
        <begin position="392"/>
        <end position="402"/>
    </location>
</feature>
<feature type="region of interest" description="Disordered" evidence="1">
    <location>
        <begin position="622"/>
        <end position="805"/>
    </location>
</feature>
<evidence type="ECO:0000256" key="1">
    <source>
        <dbReference type="SAM" id="MobiDB-lite"/>
    </source>
</evidence>
<feature type="region of interest" description="Disordered" evidence="1">
    <location>
        <begin position="1"/>
        <end position="58"/>
    </location>
</feature>
<feature type="compositionally biased region" description="Basic residues" evidence="1">
    <location>
        <begin position="788"/>
        <end position="801"/>
    </location>
</feature>
<dbReference type="InterPro" id="IPR025183">
    <property type="entry name" value="DUF4110"/>
</dbReference>
<name>A0A151HEH0_TOXGO</name>
<dbReference type="Gene3D" id="2.120.10.80">
    <property type="entry name" value="Kelch-type beta propeller"/>
    <property type="match status" value="2"/>
</dbReference>
<dbReference type="PANTHER" id="PTHR46063">
    <property type="entry name" value="KELCH DOMAIN-CONTAINING PROTEIN"/>
    <property type="match status" value="1"/>
</dbReference>